<dbReference type="RefSeq" id="WP_072708340.1">
    <property type="nucleotide sequence ID" value="NZ_FMJB01000063.1"/>
</dbReference>
<dbReference type="Proteomes" id="UP000184085">
    <property type="component" value="Unassembled WGS sequence"/>
</dbReference>
<protein>
    <recommendedName>
        <fullName evidence="4 11">Flagellar motor switch protein FliG</fullName>
    </recommendedName>
</protein>
<evidence type="ECO:0000313" key="15">
    <source>
        <dbReference type="EMBL" id="SCM69106.1"/>
    </source>
</evidence>
<evidence type="ECO:0000313" key="16">
    <source>
        <dbReference type="Proteomes" id="UP000184085"/>
    </source>
</evidence>
<dbReference type="InterPro" id="IPR032779">
    <property type="entry name" value="FliG_M"/>
</dbReference>
<dbReference type="PANTHER" id="PTHR30534">
    <property type="entry name" value="FLAGELLAR MOTOR SWITCH PROTEIN FLIG"/>
    <property type="match status" value="1"/>
</dbReference>
<keyword evidence="16" id="KW-1185">Reference proteome</keyword>
<name>A0A1M4N7G7_9RHOB</name>
<proteinExistence type="inferred from homology"/>
<dbReference type="GO" id="GO:0005886">
    <property type="term" value="C:plasma membrane"/>
    <property type="evidence" value="ECO:0007669"/>
    <property type="project" value="UniProtKB-SubCell"/>
</dbReference>
<organism evidence="15 16">
    <name type="scientific">Donghicola eburneus</name>
    <dbReference type="NCBI Taxonomy" id="393278"/>
    <lineage>
        <taxon>Bacteria</taxon>
        <taxon>Pseudomonadati</taxon>
        <taxon>Pseudomonadota</taxon>
        <taxon>Alphaproteobacteria</taxon>
        <taxon>Rhodobacterales</taxon>
        <taxon>Roseobacteraceae</taxon>
        <taxon>Donghicola</taxon>
    </lineage>
</organism>
<evidence type="ECO:0000256" key="1">
    <source>
        <dbReference type="ARBA" id="ARBA00004117"/>
    </source>
</evidence>
<gene>
    <name evidence="15" type="ORF">KARMA_3339</name>
</gene>
<keyword evidence="6 11" id="KW-0145">Chemotaxis</keyword>
<dbReference type="InterPro" id="IPR011002">
    <property type="entry name" value="FliG_a-hlx"/>
</dbReference>
<dbReference type="GO" id="GO:0003774">
    <property type="term" value="F:cytoskeletal motor activity"/>
    <property type="evidence" value="ECO:0007669"/>
    <property type="project" value="InterPro"/>
</dbReference>
<dbReference type="GO" id="GO:0009425">
    <property type="term" value="C:bacterial-type flagellum basal body"/>
    <property type="evidence" value="ECO:0007669"/>
    <property type="project" value="UniProtKB-SubCell"/>
</dbReference>
<keyword evidence="9 11" id="KW-0975">Bacterial flagellum</keyword>
<dbReference type="Pfam" id="PF14841">
    <property type="entry name" value="FliG_M"/>
    <property type="match status" value="1"/>
</dbReference>
<sequence length="345" mass="37916">MNALVPVNEENTQLAELNGTQRAAVLMLLFGEAAAASVLRELTPGQVQDLGAAMFSVRQIHHKTIAAVVDEFLGELNEQTNIGIGAGAYVDSVLHEALGPDKAQSVLSRITRSTADHPIEIFDWMDAKAISELIMDEHPQIMALVIASIDAQLANEVLRLLPEDVQPDIIFRIATLTNVQPDALKELEQVMQRKFKANTTLRASQIGGIRSAARIMNFAKQDMEQRIMKAIRTEDKDLMETLQDNMFVFDNLVQSQDRAIQTLLREIDAEILTVALKGSDDYVTDRLLSCMSTRAAANIRDEMEAMGPIRLTAVQEAQKQVVAVARRLADAGTITLAGRGGEEMV</sequence>
<dbReference type="EMBL" id="FMJB01000063">
    <property type="protein sequence ID" value="SCM69106.1"/>
    <property type="molecule type" value="Genomic_DNA"/>
</dbReference>
<keyword evidence="5 11" id="KW-1003">Cell membrane</keyword>
<dbReference type="InterPro" id="IPR000090">
    <property type="entry name" value="Flg_Motor_Flig"/>
</dbReference>
<dbReference type="PIRSF" id="PIRSF003161">
    <property type="entry name" value="FliG"/>
    <property type="match status" value="1"/>
</dbReference>
<feature type="domain" description="Flagellar motor switch protein FliG middle" evidence="13">
    <location>
        <begin position="128"/>
        <end position="200"/>
    </location>
</feature>
<dbReference type="InterPro" id="IPR023087">
    <property type="entry name" value="Flg_Motor_Flig_C"/>
</dbReference>
<evidence type="ECO:0000259" key="14">
    <source>
        <dbReference type="Pfam" id="PF14842"/>
    </source>
</evidence>
<dbReference type="PANTHER" id="PTHR30534:SF0">
    <property type="entry name" value="FLAGELLAR MOTOR SWITCH PROTEIN FLIG"/>
    <property type="match status" value="1"/>
</dbReference>
<dbReference type="GO" id="GO:0006935">
    <property type="term" value="P:chemotaxis"/>
    <property type="evidence" value="ECO:0007669"/>
    <property type="project" value="UniProtKB-KW"/>
</dbReference>
<dbReference type="Gene3D" id="1.10.220.30">
    <property type="match status" value="3"/>
</dbReference>
<keyword evidence="8 11" id="KW-0472">Membrane</keyword>
<keyword evidence="11" id="KW-0997">Cell inner membrane</keyword>
<feature type="domain" description="Flagellar motor switch protein FliG C-terminal" evidence="12">
    <location>
        <begin position="230"/>
        <end position="336"/>
    </location>
</feature>
<evidence type="ECO:0000256" key="10">
    <source>
        <dbReference type="ARBA" id="ARBA00025598"/>
    </source>
</evidence>
<evidence type="ECO:0000256" key="9">
    <source>
        <dbReference type="ARBA" id="ARBA00023143"/>
    </source>
</evidence>
<dbReference type="Pfam" id="PF01706">
    <property type="entry name" value="FliG_C"/>
    <property type="match status" value="1"/>
</dbReference>
<evidence type="ECO:0000259" key="13">
    <source>
        <dbReference type="Pfam" id="PF14841"/>
    </source>
</evidence>
<evidence type="ECO:0000256" key="3">
    <source>
        <dbReference type="ARBA" id="ARBA00010299"/>
    </source>
</evidence>
<evidence type="ECO:0000256" key="7">
    <source>
        <dbReference type="ARBA" id="ARBA00022779"/>
    </source>
</evidence>
<evidence type="ECO:0000256" key="4">
    <source>
        <dbReference type="ARBA" id="ARBA00021870"/>
    </source>
</evidence>
<reference evidence="16" key="1">
    <citation type="submission" date="2016-09" db="EMBL/GenBank/DDBJ databases">
        <authorList>
            <person name="Wibberg D."/>
        </authorList>
    </citation>
    <scope>NUCLEOTIDE SEQUENCE [LARGE SCALE GENOMIC DNA]</scope>
</reference>
<comment type="subcellular location">
    <subcellularLocation>
        <location evidence="1 11">Bacterial flagellum basal body</location>
    </subcellularLocation>
    <subcellularLocation>
        <location evidence="11">Cell inner membrane</location>
        <topology evidence="11">Peripheral membrane protein</topology>
        <orientation evidence="11">Cytoplasmic side</orientation>
    </subcellularLocation>
    <subcellularLocation>
        <location evidence="2">Cell membrane</location>
        <topology evidence="2">Peripheral membrane protein</topology>
        <orientation evidence="2">Cytoplasmic side</orientation>
    </subcellularLocation>
</comment>
<evidence type="ECO:0000256" key="8">
    <source>
        <dbReference type="ARBA" id="ARBA00023136"/>
    </source>
</evidence>
<evidence type="ECO:0000256" key="5">
    <source>
        <dbReference type="ARBA" id="ARBA00022475"/>
    </source>
</evidence>
<dbReference type="Pfam" id="PF14842">
    <property type="entry name" value="FliG_N"/>
    <property type="match status" value="1"/>
</dbReference>
<evidence type="ECO:0000259" key="12">
    <source>
        <dbReference type="Pfam" id="PF01706"/>
    </source>
</evidence>
<evidence type="ECO:0000256" key="11">
    <source>
        <dbReference type="PIRNR" id="PIRNR003161"/>
    </source>
</evidence>
<dbReference type="PRINTS" id="PR00954">
    <property type="entry name" value="FLGMOTORFLIG"/>
</dbReference>
<keyword evidence="7 11" id="KW-0283">Flagellar rotation</keyword>
<evidence type="ECO:0000256" key="2">
    <source>
        <dbReference type="ARBA" id="ARBA00004413"/>
    </source>
</evidence>
<dbReference type="NCBIfam" id="TIGR00207">
    <property type="entry name" value="fliG"/>
    <property type="match status" value="1"/>
</dbReference>
<dbReference type="GO" id="GO:0071973">
    <property type="term" value="P:bacterial-type flagellum-dependent cell motility"/>
    <property type="evidence" value="ECO:0007669"/>
    <property type="project" value="InterPro"/>
</dbReference>
<comment type="similarity">
    <text evidence="3 11">Belongs to the FliG family.</text>
</comment>
<dbReference type="InterPro" id="IPR028263">
    <property type="entry name" value="FliG_N"/>
</dbReference>
<accession>A0A1M4N7G7</accession>
<comment type="function">
    <text evidence="10 11">FliG is one of three proteins (FliG, FliN, FliM) that forms the rotor-mounted switch complex (C ring), located at the base of the basal body. This complex interacts with the CheY and CheZ chemotaxis proteins, in addition to contacting components of the motor that determine the direction of flagellar rotation.</text>
</comment>
<dbReference type="SUPFAM" id="SSF48029">
    <property type="entry name" value="FliG"/>
    <property type="match status" value="2"/>
</dbReference>
<feature type="domain" description="Flagellar motor switch protein FliG N-terminal" evidence="14">
    <location>
        <begin position="16"/>
        <end position="118"/>
    </location>
</feature>
<dbReference type="AlphaFoldDB" id="A0A1M4N7G7"/>
<evidence type="ECO:0000256" key="6">
    <source>
        <dbReference type="ARBA" id="ARBA00022500"/>
    </source>
</evidence>